<feature type="region of interest" description="Disordered" evidence="5">
    <location>
        <begin position="108"/>
        <end position="141"/>
    </location>
</feature>
<dbReference type="CTD" id="31254"/>
<evidence type="ECO:0000313" key="7">
    <source>
        <dbReference type="Proteomes" id="UP001652621"/>
    </source>
</evidence>
<dbReference type="GO" id="GO:0008270">
    <property type="term" value="F:zinc ion binding"/>
    <property type="evidence" value="ECO:0007669"/>
    <property type="project" value="UniProtKB-KW"/>
</dbReference>
<dbReference type="OrthoDB" id="10004495at2759"/>
<dbReference type="InterPro" id="IPR013761">
    <property type="entry name" value="SAM/pointed_sf"/>
</dbReference>
<dbReference type="SMART" id="SM00249">
    <property type="entry name" value="PHD"/>
    <property type="match status" value="2"/>
</dbReference>
<dbReference type="Gene3D" id="3.30.40.10">
    <property type="entry name" value="Zinc/RING finger domain, C3HC4 (zinc finger)"/>
    <property type="match status" value="2"/>
</dbReference>
<dbReference type="PANTHER" id="PTHR12247">
    <property type="entry name" value="POLYCOMB GROUP PROTEIN"/>
    <property type="match status" value="1"/>
</dbReference>
<evidence type="ECO:0000256" key="2">
    <source>
        <dbReference type="ARBA" id="ARBA00022771"/>
    </source>
</evidence>
<dbReference type="GO" id="GO:0003682">
    <property type="term" value="F:chromatin binding"/>
    <property type="evidence" value="ECO:0007669"/>
    <property type="project" value="TreeGrafter"/>
</dbReference>
<dbReference type="KEGG" id="mde:101900883"/>
<dbReference type="InterPro" id="IPR011011">
    <property type="entry name" value="Znf_FYVE_PHD"/>
</dbReference>
<dbReference type="SUPFAM" id="SSF57903">
    <property type="entry name" value="FYVE/PHD zinc finger"/>
    <property type="match status" value="1"/>
</dbReference>
<dbReference type="InterPro" id="IPR001660">
    <property type="entry name" value="SAM"/>
</dbReference>
<dbReference type="Gene3D" id="1.10.150.50">
    <property type="entry name" value="Transcription Factor, Ets-1"/>
    <property type="match status" value="1"/>
</dbReference>
<keyword evidence="2 4" id="KW-0863">Zinc-finger</keyword>
<organism evidence="7 8">
    <name type="scientific">Musca domestica</name>
    <name type="common">House fly</name>
    <dbReference type="NCBI Taxonomy" id="7370"/>
    <lineage>
        <taxon>Eukaryota</taxon>
        <taxon>Metazoa</taxon>
        <taxon>Ecdysozoa</taxon>
        <taxon>Arthropoda</taxon>
        <taxon>Hexapoda</taxon>
        <taxon>Insecta</taxon>
        <taxon>Pterygota</taxon>
        <taxon>Neoptera</taxon>
        <taxon>Endopterygota</taxon>
        <taxon>Diptera</taxon>
        <taxon>Brachycera</taxon>
        <taxon>Muscomorpha</taxon>
        <taxon>Muscoidea</taxon>
        <taxon>Muscidae</taxon>
        <taxon>Musca</taxon>
    </lineage>
</organism>
<dbReference type="GO" id="GO:0005634">
    <property type="term" value="C:nucleus"/>
    <property type="evidence" value="ECO:0007669"/>
    <property type="project" value="TreeGrafter"/>
</dbReference>
<name>A0A9J7HYQ7_MUSDO</name>
<keyword evidence="7" id="KW-1185">Reference proteome</keyword>
<gene>
    <name evidence="8" type="primary">LOC101900883</name>
</gene>
<dbReference type="GO" id="GO:0045892">
    <property type="term" value="P:negative regulation of DNA-templated transcription"/>
    <property type="evidence" value="ECO:0007669"/>
    <property type="project" value="TreeGrafter"/>
</dbReference>
<feature type="domain" description="PHD-type" evidence="6">
    <location>
        <begin position="150"/>
        <end position="209"/>
    </location>
</feature>
<accession>A0A9J7HYQ7</accession>
<dbReference type="PANTHER" id="PTHR12247:SF139">
    <property type="entry name" value="ATHERIN-RELATED"/>
    <property type="match status" value="1"/>
</dbReference>
<keyword evidence="3" id="KW-0862">Zinc</keyword>
<dbReference type="SUPFAM" id="SSF47769">
    <property type="entry name" value="SAM/Pointed domain"/>
    <property type="match status" value="1"/>
</dbReference>
<proteinExistence type="predicted"/>
<evidence type="ECO:0000256" key="5">
    <source>
        <dbReference type="SAM" id="MobiDB-lite"/>
    </source>
</evidence>
<sequence length="460" mass="51161">MRILPMISIKKQSIHTRYCNRLFVSSNPDTFLTPSNVNIKFRIFKINCLLRTASGPFSNKQLSEKMEQHQNEQQHQVRTTGRIKKPKAVFDPSDNYLPRAQRLSIATPPVASGGTVSGSNQLQDRRGAHSRISTASSSDGTTASAVSVSKEVCVGCGKRESKRPAFAFKNPLISCVECENKIHKLCLKVDYDDFDAVRPNYKCEKCSPCSVCNERGNDDNSVRVAVICSTCTKLFHNDCLQSGALKAGEDQPRDWNCAKCTLDRKETKDTDDLPVKKIREIIGGAQVQAVHANNKTNHAASTLESNLKRPHSAEIQKKVDGCSLDDEDGSAKEKRSKIVNSIETTVEGSVDSQSVKSHSPFLENARNSPNNASCDDIPDVQLVKNWSVDDVYEYFCKQFPKEAYIFKDEEIDGRSLLLLKRSDVVKKLPLKLGPSLRIYSAILKIQAQSNDNTLGWNCTL</sequence>
<dbReference type="InterPro" id="IPR001965">
    <property type="entry name" value="Znf_PHD"/>
</dbReference>
<evidence type="ECO:0000256" key="4">
    <source>
        <dbReference type="PROSITE-ProRule" id="PRU00146"/>
    </source>
</evidence>
<dbReference type="RefSeq" id="XP_005176431.2">
    <property type="nucleotide sequence ID" value="XM_005176374.4"/>
</dbReference>
<protein>
    <submittedName>
        <fullName evidence="8">Uncharacterized protein LOC101900883</fullName>
    </submittedName>
</protein>
<dbReference type="Pfam" id="PF00628">
    <property type="entry name" value="PHD"/>
    <property type="match status" value="1"/>
</dbReference>
<dbReference type="VEuPathDB" id="VectorBase:MDOMA2_016668"/>
<dbReference type="AlphaFoldDB" id="A0A9J7HYQ7"/>
<dbReference type="GO" id="GO:0042393">
    <property type="term" value="F:histone binding"/>
    <property type="evidence" value="ECO:0007669"/>
    <property type="project" value="TreeGrafter"/>
</dbReference>
<reference evidence="8" key="1">
    <citation type="submission" date="2025-08" db="UniProtKB">
        <authorList>
            <consortium name="RefSeq"/>
        </authorList>
    </citation>
    <scope>IDENTIFICATION</scope>
    <source>
        <strain evidence="8">Aabys</strain>
        <tissue evidence="8">Whole body</tissue>
    </source>
</reference>
<dbReference type="SMART" id="SM00454">
    <property type="entry name" value="SAM"/>
    <property type="match status" value="1"/>
</dbReference>
<dbReference type="InterPro" id="IPR019787">
    <property type="entry name" value="Znf_PHD-finger"/>
</dbReference>
<keyword evidence="1" id="KW-0479">Metal-binding</keyword>
<dbReference type="InterPro" id="IPR050548">
    <property type="entry name" value="PcG_chromatin_remod_factors"/>
</dbReference>
<dbReference type="InterPro" id="IPR013083">
    <property type="entry name" value="Znf_RING/FYVE/PHD"/>
</dbReference>
<dbReference type="Proteomes" id="UP001652621">
    <property type="component" value="Unplaced"/>
</dbReference>
<dbReference type="PROSITE" id="PS50016">
    <property type="entry name" value="ZF_PHD_2"/>
    <property type="match status" value="2"/>
</dbReference>
<evidence type="ECO:0000313" key="8">
    <source>
        <dbReference type="RefSeq" id="XP_005176431.2"/>
    </source>
</evidence>
<dbReference type="GeneID" id="101900883"/>
<evidence type="ECO:0000259" key="6">
    <source>
        <dbReference type="PROSITE" id="PS50016"/>
    </source>
</evidence>
<evidence type="ECO:0000256" key="3">
    <source>
        <dbReference type="ARBA" id="ARBA00022833"/>
    </source>
</evidence>
<evidence type="ECO:0000256" key="1">
    <source>
        <dbReference type="ARBA" id="ARBA00022723"/>
    </source>
</evidence>
<feature type="domain" description="PHD-type" evidence="6">
    <location>
        <begin position="206"/>
        <end position="263"/>
    </location>
</feature>